<accession>A0A4V6DSX2</accession>
<feature type="chain" id="PRO_5020400220" evidence="3">
    <location>
        <begin position="16"/>
        <end position="254"/>
    </location>
</feature>
<name>A0A4V6DSX2_9PEZI</name>
<protein>
    <submittedName>
        <fullName evidence="4">Putative xyloglucan-specific endo-beta-1,4-glucanase A</fullName>
    </submittedName>
</protein>
<keyword evidence="2" id="KW-0378">Hydrolase</keyword>
<reference evidence="4 5" key="1">
    <citation type="submission" date="2018-02" db="EMBL/GenBank/DDBJ databases">
        <title>Draft genome sequences of Elsinoe sp., causing black scab on jojoba.</title>
        <authorList>
            <person name="Stodart B."/>
            <person name="Jeffress S."/>
            <person name="Ash G."/>
            <person name="Arun Chinnappa K."/>
        </authorList>
    </citation>
    <scope>NUCLEOTIDE SEQUENCE [LARGE SCALE GENOMIC DNA]</scope>
    <source>
        <strain evidence="4 5">Hillstone_2</strain>
    </source>
</reference>
<dbReference type="GO" id="GO:0008810">
    <property type="term" value="F:cellulase activity"/>
    <property type="evidence" value="ECO:0007669"/>
    <property type="project" value="InterPro"/>
</dbReference>
<keyword evidence="2" id="KW-0326">Glycosidase</keyword>
<organism evidence="4 5">
    <name type="scientific">Elsinoe australis</name>
    <dbReference type="NCBI Taxonomy" id="40998"/>
    <lineage>
        <taxon>Eukaryota</taxon>
        <taxon>Fungi</taxon>
        <taxon>Dikarya</taxon>
        <taxon>Ascomycota</taxon>
        <taxon>Pezizomycotina</taxon>
        <taxon>Dothideomycetes</taxon>
        <taxon>Dothideomycetidae</taxon>
        <taxon>Myriangiales</taxon>
        <taxon>Elsinoaceae</taxon>
        <taxon>Elsinoe</taxon>
    </lineage>
</organism>
<dbReference type="AlphaFoldDB" id="A0A4V6DSX2"/>
<dbReference type="InterPro" id="IPR013319">
    <property type="entry name" value="GH11/12"/>
</dbReference>
<dbReference type="PANTHER" id="PTHR34002:SF9">
    <property type="entry name" value="XYLOGLUCAN-SPECIFIC ENDO-BETA-1,4-GLUCANASE A"/>
    <property type="match status" value="1"/>
</dbReference>
<dbReference type="PANTHER" id="PTHR34002">
    <property type="entry name" value="BLR1656 PROTEIN"/>
    <property type="match status" value="1"/>
</dbReference>
<evidence type="ECO:0000313" key="4">
    <source>
        <dbReference type="EMBL" id="TKX18382.1"/>
    </source>
</evidence>
<dbReference type="Gene3D" id="2.60.120.180">
    <property type="match status" value="1"/>
</dbReference>
<dbReference type="EMBL" id="PTQR01000128">
    <property type="protein sequence ID" value="TKX18382.1"/>
    <property type="molecule type" value="Genomic_DNA"/>
</dbReference>
<dbReference type="Pfam" id="PF01670">
    <property type="entry name" value="Glyco_hydro_12"/>
    <property type="match status" value="1"/>
</dbReference>
<dbReference type="GO" id="GO:0000272">
    <property type="term" value="P:polysaccharide catabolic process"/>
    <property type="evidence" value="ECO:0007669"/>
    <property type="project" value="UniProtKB-KW"/>
</dbReference>
<evidence type="ECO:0000256" key="3">
    <source>
        <dbReference type="SAM" id="SignalP"/>
    </source>
</evidence>
<keyword evidence="3" id="KW-0732">Signal</keyword>
<evidence type="ECO:0000256" key="2">
    <source>
        <dbReference type="RuleBase" id="RU361163"/>
    </source>
</evidence>
<proteinExistence type="inferred from homology"/>
<comment type="caution">
    <text evidence="4">The sequence shown here is derived from an EMBL/GenBank/DDBJ whole genome shotgun (WGS) entry which is preliminary data.</text>
</comment>
<keyword evidence="2" id="KW-0624">Polysaccharide degradation</keyword>
<evidence type="ECO:0000256" key="1">
    <source>
        <dbReference type="ARBA" id="ARBA00005519"/>
    </source>
</evidence>
<keyword evidence="2" id="KW-0119">Carbohydrate metabolism</keyword>
<dbReference type="SUPFAM" id="SSF49899">
    <property type="entry name" value="Concanavalin A-like lectins/glucanases"/>
    <property type="match status" value="1"/>
</dbReference>
<dbReference type="InterPro" id="IPR002594">
    <property type="entry name" value="GH12"/>
</dbReference>
<dbReference type="Proteomes" id="UP000308133">
    <property type="component" value="Unassembled WGS sequence"/>
</dbReference>
<comment type="similarity">
    <text evidence="1 2">Belongs to the glycosyl hydrolase 12 (cellulase H) family.</text>
</comment>
<sequence length="254" mass="26911">MKLTTIVSFLPLAVASPLSLSPRQSPSKCGQYDSSAAGKYSVFANQWGAKTAGTTGSQCFSVTSANNAASLAWQTTWTWANNPNQVKSYTNVQTPGFPKKAVSAYTSMATTWSWSYTGTNIVANAAYDTFLGNSATSANLFEVMVWLGLYGSASPLSANGYPFTPIANVTISAVVFDLAYGLNGNVKVYSFVARSRAQTTFSGNLLDFFKYLSANYAGNGFGNGLVVQDVQAGTEVFTGTNGKLTTTGYTMNIT</sequence>
<feature type="signal peptide" evidence="3">
    <location>
        <begin position="1"/>
        <end position="15"/>
    </location>
</feature>
<dbReference type="InterPro" id="IPR013320">
    <property type="entry name" value="ConA-like_dom_sf"/>
</dbReference>
<gene>
    <name evidence="4" type="ORF">C1H76_9170</name>
</gene>
<evidence type="ECO:0000313" key="5">
    <source>
        <dbReference type="Proteomes" id="UP000308133"/>
    </source>
</evidence>